<keyword evidence="2" id="KW-1185">Reference proteome</keyword>
<dbReference type="AlphaFoldDB" id="A0A1Y0HR12"/>
<name>A0A1Y0HR12_9BACT</name>
<accession>A0A1Y0HR12</accession>
<organism evidence="1 2">
    <name type="scientific">Sulfurospirillum diekertiae</name>
    <dbReference type="NCBI Taxonomy" id="1854492"/>
    <lineage>
        <taxon>Bacteria</taxon>
        <taxon>Pseudomonadati</taxon>
        <taxon>Campylobacterota</taxon>
        <taxon>Epsilonproteobacteria</taxon>
        <taxon>Campylobacterales</taxon>
        <taxon>Sulfurospirillaceae</taxon>
        <taxon>Sulfurospirillum</taxon>
    </lineage>
</organism>
<dbReference type="EMBL" id="CP021416">
    <property type="protein sequence ID" value="ARU49976.1"/>
    <property type="molecule type" value="Genomic_DNA"/>
</dbReference>
<protein>
    <submittedName>
        <fullName evidence="1">Uncharacterized protein</fullName>
    </submittedName>
</protein>
<dbReference type="RefSeq" id="WP_087439647.1">
    <property type="nucleotide sequence ID" value="NZ_CP021416.1"/>
</dbReference>
<reference evidence="2" key="1">
    <citation type="submission" date="2017-05" db="EMBL/GenBank/DDBJ databases">
        <title>Dechlorination kinetics govern the competition between two new strains of the genus Sulfurospirillum.</title>
        <authorList>
            <person name="Buttet G.F."/>
            <person name="Murray A.M."/>
            <person name="Goris T."/>
            <person name="Burion M."/>
            <person name="Lin B."/>
            <person name="Rolle M."/>
            <person name="Maillard J."/>
        </authorList>
    </citation>
    <scope>NUCLEOTIDE SEQUENCE [LARGE SCALE GENOMIC DNA]</scope>
    <source>
        <strain evidence="2">SL2-1</strain>
    </source>
</reference>
<dbReference type="KEGG" id="suls:Sdiek1_2833"/>
<dbReference type="Proteomes" id="UP000196005">
    <property type="component" value="Chromosome"/>
</dbReference>
<evidence type="ECO:0000313" key="1">
    <source>
        <dbReference type="EMBL" id="ARU49976.1"/>
    </source>
</evidence>
<evidence type="ECO:0000313" key="2">
    <source>
        <dbReference type="Proteomes" id="UP000196005"/>
    </source>
</evidence>
<sequence>MSLQNRLIGRSSQIIDQDTIKFDFDLFLQRILLFDTHILDSIRLKEIPYLINYFGYEGLMELLNSDVLKIQASANTIAQIGQSFIRTHQGKNVLPLGSFSFSTLQSADEKEYISSCLKITDDIESISTKQKIKLKHAVIDNLTHLPEKFGSISIEQMKSEVHRKDLVMRHINKVLFQMFQITNISDDVSIRIHQINEDDFLVESNLESLYHLSKEDSHKIIERALLGIGALNMKIEEMSFHNALSGFMGNEISLFEDKLNFIEEHHSPKKQETQIRRIFEIKDFPKFTTSHDYAKVDVHKLLEIQKSSECKAFREWLKTIDFKDEQEIRNELNNYRNKIASLANSKVGKTIRWLVGEIISPLEEMSGYKGMGMAYSALDSFVIDKLISQKGHIAFINDLYPSIFEKK</sequence>
<dbReference type="OrthoDB" id="9429350at2"/>
<proteinExistence type="predicted"/>
<gene>
    <name evidence="1" type="ORF">Sdiek1_2833</name>
</gene>